<dbReference type="AlphaFoldDB" id="A0A1A2YZL9"/>
<evidence type="ECO:0000313" key="6">
    <source>
        <dbReference type="EMBL" id="OBI43729.1"/>
    </source>
</evidence>
<feature type="DNA-binding region" description="H-T-H motif" evidence="4">
    <location>
        <begin position="29"/>
        <end position="48"/>
    </location>
</feature>
<accession>A0A1A2YZL9</accession>
<dbReference type="InterPro" id="IPR009057">
    <property type="entry name" value="Homeodomain-like_sf"/>
</dbReference>
<dbReference type="PANTHER" id="PTHR30055">
    <property type="entry name" value="HTH-TYPE TRANSCRIPTIONAL REGULATOR RUTR"/>
    <property type="match status" value="1"/>
</dbReference>
<dbReference type="GO" id="GO:0003700">
    <property type="term" value="F:DNA-binding transcription factor activity"/>
    <property type="evidence" value="ECO:0007669"/>
    <property type="project" value="TreeGrafter"/>
</dbReference>
<organism evidence="6 7">
    <name type="scientific">Mycobacterium kyorinense</name>
    <dbReference type="NCBI Taxonomy" id="487514"/>
    <lineage>
        <taxon>Bacteria</taxon>
        <taxon>Bacillati</taxon>
        <taxon>Actinomycetota</taxon>
        <taxon>Actinomycetes</taxon>
        <taxon>Mycobacteriales</taxon>
        <taxon>Mycobacteriaceae</taxon>
        <taxon>Mycobacterium</taxon>
    </lineage>
</organism>
<dbReference type="EMBL" id="LZKJ01000145">
    <property type="protein sequence ID" value="OBI43729.1"/>
    <property type="molecule type" value="Genomic_DNA"/>
</dbReference>
<evidence type="ECO:0000256" key="2">
    <source>
        <dbReference type="ARBA" id="ARBA00023125"/>
    </source>
</evidence>
<evidence type="ECO:0000259" key="5">
    <source>
        <dbReference type="PROSITE" id="PS50977"/>
    </source>
</evidence>
<name>A0A1A2YZL9_9MYCO</name>
<evidence type="ECO:0000256" key="3">
    <source>
        <dbReference type="ARBA" id="ARBA00023163"/>
    </source>
</evidence>
<proteinExistence type="predicted"/>
<evidence type="ECO:0000256" key="1">
    <source>
        <dbReference type="ARBA" id="ARBA00023015"/>
    </source>
</evidence>
<dbReference type="Gene3D" id="1.10.357.10">
    <property type="entry name" value="Tetracycline Repressor, domain 2"/>
    <property type="match status" value="1"/>
</dbReference>
<dbReference type="Proteomes" id="UP000093592">
    <property type="component" value="Unassembled WGS sequence"/>
</dbReference>
<evidence type="ECO:0000256" key="4">
    <source>
        <dbReference type="PROSITE-ProRule" id="PRU00335"/>
    </source>
</evidence>
<dbReference type="Pfam" id="PF00440">
    <property type="entry name" value="TetR_N"/>
    <property type="match status" value="1"/>
</dbReference>
<dbReference type="SUPFAM" id="SSF46689">
    <property type="entry name" value="Homeodomain-like"/>
    <property type="match status" value="1"/>
</dbReference>
<evidence type="ECO:0000313" key="7">
    <source>
        <dbReference type="Proteomes" id="UP000093592"/>
    </source>
</evidence>
<reference evidence="7" key="1">
    <citation type="submission" date="2016-06" db="EMBL/GenBank/DDBJ databases">
        <authorList>
            <person name="Sutton G."/>
            <person name="Brinkac L."/>
            <person name="Sanka R."/>
            <person name="Adams M."/>
            <person name="Lau E."/>
            <person name="Sam S."/>
            <person name="Sreng N."/>
            <person name="Him V."/>
            <person name="Kerleguer A."/>
            <person name="Cheng S."/>
        </authorList>
    </citation>
    <scope>NUCLEOTIDE SEQUENCE [LARGE SCALE GENOMIC DNA]</scope>
    <source>
        <strain evidence="7">E861</strain>
    </source>
</reference>
<dbReference type="InterPro" id="IPR001647">
    <property type="entry name" value="HTH_TetR"/>
</dbReference>
<dbReference type="GO" id="GO:0000976">
    <property type="term" value="F:transcription cis-regulatory region binding"/>
    <property type="evidence" value="ECO:0007669"/>
    <property type="project" value="TreeGrafter"/>
</dbReference>
<dbReference type="InterPro" id="IPR050109">
    <property type="entry name" value="HTH-type_TetR-like_transc_reg"/>
</dbReference>
<gene>
    <name evidence="6" type="ORF">A5707_04505</name>
</gene>
<dbReference type="PROSITE" id="PS50977">
    <property type="entry name" value="HTH_TETR_2"/>
    <property type="match status" value="1"/>
</dbReference>
<keyword evidence="1" id="KW-0805">Transcription regulation</keyword>
<keyword evidence="2 4" id="KW-0238">DNA-binding</keyword>
<dbReference type="OrthoDB" id="4377220at2"/>
<feature type="domain" description="HTH tetR-type" evidence="5">
    <location>
        <begin position="6"/>
        <end position="66"/>
    </location>
</feature>
<sequence length="212" mass="22595">MPRPRVYEPDRVLDAVESLAATYGSAAVTIRAISAAVGVSNGAVYHTFGSRAGLIGQAWLRAGRRFLTEQTTSVDRALSAAGPQAAVEAVVAAAEVPVVFAEQYPHSSQLLMSVRREELLSQDLPNEIATELRDLEQLLVGLMIRLAAGAWDRKDAAAVDTITTCVVDLPTAILLRRDRLGNTTAREHLRAAVRAVLAVGPPPHGKGKSRGN</sequence>
<dbReference type="RefSeq" id="WP_065015544.1">
    <property type="nucleotide sequence ID" value="NZ_LZKJ01000145.1"/>
</dbReference>
<comment type="caution">
    <text evidence="6">The sequence shown here is derived from an EMBL/GenBank/DDBJ whole genome shotgun (WGS) entry which is preliminary data.</text>
</comment>
<dbReference type="PANTHER" id="PTHR30055:SF234">
    <property type="entry name" value="HTH-TYPE TRANSCRIPTIONAL REGULATOR BETI"/>
    <property type="match status" value="1"/>
</dbReference>
<protein>
    <submittedName>
        <fullName evidence="6">TetR family transcriptional regulator</fullName>
    </submittedName>
</protein>
<keyword evidence="3" id="KW-0804">Transcription</keyword>